<feature type="region of interest" description="Disordered" evidence="1">
    <location>
        <begin position="1"/>
        <end position="60"/>
    </location>
</feature>
<dbReference type="AlphaFoldDB" id="A0R5X6"/>
<gene>
    <name evidence="2" type="ordered locus">MSMEG_6347</name>
</gene>
<sequence>MTSRPPSSPTEPSELDQPQRVEHGHRGRIDEILPEHRTLGGVDRPLSQGRAGGVPADRAQPAQHGRLGAVGVHEGVAVGRDGHRIDDQRIQFGAHELTHRRCGSRQVAHVGRTEPSALVAGDVQQVVLPVAQLDALAQRQGDVDHRQHRRLAARRVEPGDVTREPFVVETPGLVVEEMPILVHVNVYVAVVRGRSEVRLQRLTVRVLDEHLVERNGLPRGEEQPRREGIRYLTLHYPTPKAATFTSYPLKWIEVCCVTAYREISYGRANQILDSTRDY</sequence>
<feature type="compositionally biased region" description="Basic and acidic residues" evidence="1">
    <location>
        <begin position="17"/>
        <end position="38"/>
    </location>
</feature>
<dbReference type="KEGG" id="msb:LJ00_31380"/>
<evidence type="ECO:0000313" key="2">
    <source>
        <dbReference type="EMBL" id="ABK75728.1"/>
    </source>
</evidence>
<protein>
    <submittedName>
        <fullName evidence="2">Uncharacterized protein</fullName>
    </submittedName>
</protein>
<reference evidence="2 3" key="1">
    <citation type="submission" date="2006-10" db="EMBL/GenBank/DDBJ databases">
        <authorList>
            <person name="Fleischmann R.D."/>
            <person name="Dodson R.J."/>
            <person name="Haft D.H."/>
            <person name="Merkel J.S."/>
            <person name="Nelson W.C."/>
            <person name="Fraser C.M."/>
        </authorList>
    </citation>
    <scope>NUCLEOTIDE SEQUENCE [LARGE SCALE GENOMIC DNA]</scope>
    <source>
        <strain evidence="3">ATCC 700084 / mc(2)155</strain>
    </source>
</reference>
<keyword evidence="3" id="KW-1185">Reference proteome</keyword>
<organism evidence="2 3">
    <name type="scientific">Mycolicibacterium smegmatis (strain ATCC 700084 / mc(2)155)</name>
    <name type="common">Mycobacterium smegmatis</name>
    <dbReference type="NCBI Taxonomy" id="246196"/>
    <lineage>
        <taxon>Bacteria</taxon>
        <taxon>Bacillati</taxon>
        <taxon>Actinomycetota</taxon>
        <taxon>Actinomycetes</taxon>
        <taxon>Mycobacteriales</taxon>
        <taxon>Mycobacteriaceae</taxon>
        <taxon>Mycolicibacterium</taxon>
    </lineage>
</organism>
<accession>A0R5X6</accession>
<evidence type="ECO:0000313" key="3">
    <source>
        <dbReference type="Proteomes" id="UP000000757"/>
    </source>
</evidence>
<name>A0R5X6_MYCS2</name>
<proteinExistence type="predicted"/>
<evidence type="ECO:0000256" key="1">
    <source>
        <dbReference type="SAM" id="MobiDB-lite"/>
    </source>
</evidence>
<dbReference type="KEGG" id="msm:MSMEG_6347"/>
<dbReference type="EMBL" id="CP000480">
    <property type="protein sequence ID" value="ABK75728.1"/>
    <property type="molecule type" value="Genomic_DNA"/>
</dbReference>
<dbReference type="Proteomes" id="UP000000757">
    <property type="component" value="Chromosome"/>
</dbReference>
<dbReference type="STRING" id="246196.MSMEG_6347"/>
<dbReference type="PaxDb" id="246196-MSMEI_6181"/>